<dbReference type="EMBL" id="JAIQCV010000009">
    <property type="protein sequence ID" value="KAH1064782.1"/>
    <property type="molecule type" value="Genomic_DNA"/>
</dbReference>
<protein>
    <submittedName>
        <fullName evidence="2">Uncharacterized protein</fullName>
    </submittedName>
</protein>
<sequence length="110" mass="12242">MCVKGEGPGAQISPPSSILRLKRGQIATNLKIRVQFGLDRPSSRLLLPHSRTTVAGEPDTNVMGKGSPWRRDGRGHQRGVVDESTAQEIRTCCRWDVRCKRSLLLEFFLG</sequence>
<keyword evidence="3" id="KW-1185">Reference proteome</keyword>
<name>A0A9D3UZC8_9ROSI</name>
<dbReference type="Proteomes" id="UP000828251">
    <property type="component" value="Unassembled WGS sequence"/>
</dbReference>
<evidence type="ECO:0000313" key="2">
    <source>
        <dbReference type="EMBL" id="KAH1064782.1"/>
    </source>
</evidence>
<gene>
    <name evidence="2" type="ORF">J1N35_029769</name>
</gene>
<organism evidence="2 3">
    <name type="scientific">Gossypium stocksii</name>
    <dbReference type="NCBI Taxonomy" id="47602"/>
    <lineage>
        <taxon>Eukaryota</taxon>
        <taxon>Viridiplantae</taxon>
        <taxon>Streptophyta</taxon>
        <taxon>Embryophyta</taxon>
        <taxon>Tracheophyta</taxon>
        <taxon>Spermatophyta</taxon>
        <taxon>Magnoliopsida</taxon>
        <taxon>eudicotyledons</taxon>
        <taxon>Gunneridae</taxon>
        <taxon>Pentapetalae</taxon>
        <taxon>rosids</taxon>
        <taxon>malvids</taxon>
        <taxon>Malvales</taxon>
        <taxon>Malvaceae</taxon>
        <taxon>Malvoideae</taxon>
        <taxon>Gossypium</taxon>
    </lineage>
</organism>
<feature type="region of interest" description="Disordered" evidence="1">
    <location>
        <begin position="53"/>
        <end position="80"/>
    </location>
</feature>
<proteinExistence type="predicted"/>
<dbReference type="AlphaFoldDB" id="A0A9D3UZC8"/>
<evidence type="ECO:0000256" key="1">
    <source>
        <dbReference type="SAM" id="MobiDB-lite"/>
    </source>
</evidence>
<feature type="compositionally biased region" description="Basic and acidic residues" evidence="1">
    <location>
        <begin position="69"/>
        <end position="80"/>
    </location>
</feature>
<accession>A0A9D3UZC8</accession>
<comment type="caution">
    <text evidence="2">The sequence shown here is derived from an EMBL/GenBank/DDBJ whole genome shotgun (WGS) entry which is preliminary data.</text>
</comment>
<evidence type="ECO:0000313" key="3">
    <source>
        <dbReference type="Proteomes" id="UP000828251"/>
    </source>
</evidence>
<reference evidence="2 3" key="1">
    <citation type="journal article" date="2021" name="Plant Biotechnol. J.">
        <title>Multi-omics assisted identification of the key and species-specific regulatory components of drought-tolerant mechanisms in Gossypium stocksii.</title>
        <authorList>
            <person name="Yu D."/>
            <person name="Ke L."/>
            <person name="Zhang D."/>
            <person name="Wu Y."/>
            <person name="Sun Y."/>
            <person name="Mei J."/>
            <person name="Sun J."/>
            <person name="Sun Y."/>
        </authorList>
    </citation>
    <scope>NUCLEOTIDE SEQUENCE [LARGE SCALE GENOMIC DNA]</scope>
    <source>
        <strain evidence="3">cv. E1</strain>
        <tissue evidence="2">Leaf</tissue>
    </source>
</reference>